<dbReference type="Gene3D" id="3.40.50.300">
    <property type="entry name" value="P-loop containing nucleotide triphosphate hydrolases"/>
    <property type="match status" value="1"/>
</dbReference>
<proteinExistence type="predicted"/>
<dbReference type="GO" id="GO:0005524">
    <property type="term" value="F:ATP binding"/>
    <property type="evidence" value="ECO:0007669"/>
    <property type="project" value="UniProtKB-KW"/>
</dbReference>
<dbReference type="InterPro" id="IPR003593">
    <property type="entry name" value="AAA+_ATPase"/>
</dbReference>
<dbReference type="PANTHER" id="PTHR42788:SF13">
    <property type="entry name" value="ALIPHATIC SULFONATES IMPORT ATP-BINDING PROTEIN SSUB"/>
    <property type="match status" value="1"/>
</dbReference>
<dbReference type="InterPro" id="IPR027417">
    <property type="entry name" value="P-loop_NTPase"/>
</dbReference>
<protein>
    <submittedName>
        <fullName evidence="5">ABC transporter ATP-binding protein</fullName>
    </submittedName>
</protein>
<dbReference type="SUPFAM" id="SSF52540">
    <property type="entry name" value="P-loop containing nucleoside triphosphate hydrolases"/>
    <property type="match status" value="1"/>
</dbReference>
<dbReference type="InterPro" id="IPR050166">
    <property type="entry name" value="ABC_transporter_ATP-bind"/>
</dbReference>
<dbReference type="InterPro" id="IPR017871">
    <property type="entry name" value="ABC_transporter-like_CS"/>
</dbReference>
<evidence type="ECO:0000256" key="2">
    <source>
        <dbReference type="ARBA" id="ARBA00022741"/>
    </source>
</evidence>
<accession>A0ABV4K1X5</accession>
<name>A0ABV4K1X5_9BACT</name>
<dbReference type="PROSITE" id="PS00211">
    <property type="entry name" value="ABC_TRANSPORTER_1"/>
    <property type="match status" value="1"/>
</dbReference>
<evidence type="ECO:0000256" key="1">
    <source>
        <dbReference type="ARBA" id="ARBA00022448"/>
    </source>
</evidence>
<dbReference type="PANTHER" id="PTHR42788">
    <property type="entry name" value="TAURINE IMPORT ATP-BINDING PROTEIN-RELATED"/>
    <property type="match status" value="1"/>
</dbReference>
<reference evidence="5 6" key="1">
    <citation type="submission" date="2024-08" db="EMBL/GenBank/DDBJ databases">
        <title>Sulfate-reducing bacteria isolated from formation water of the oil field in Kazakhstan and description of Pseudodesulfovibrio sp.</title>
        <authorList>
            <person name="Bidzhieva S.K."/>
            <person name="Tourova T.P."/>
            <person name="Grouzdev D.S."/>
            <person name="Beletsky A.V."/>
            <person name="Sokolova D.S."/>
            <person name="Samigullina S.R."/>
            <person name="Poltaraus A.B."/>
            <person name="Avtukh A.N."/>
            <person name="Tereshina V.M."/>
            <person name="Zhaparov N.S."/>
            <person name="Mardanov A.V."/>
            <person name="Nazina T.N."/>
        </authorList>
    </citation>
    <scope>NUCLEOTIDE SEQUENCE [LARGE SCALE GENOMIC DNA]</scope>
    <source>
        <strain evidence="5 6">9FUS</strain>
    </source>
</reference>
<dbReference type="SMART" id="SM00382">
    <property type="entry name" value="AAA"/>
    <property type="match status" value="1"/>
</dbReference>
<dbReference type="PROSITE" id="PS50893">
    <property type="entry name" value="ABC_TRANSPORTER_2"/>
    <property type="match status" value="1"/>
</dbReference>
<evidence type="ECO:0000259" key="4">
    <source>
        <dbReference type="PROSITE" id="PS50893"/>
    </source>
</evidence>
<keyword evidence="1" id="KW-0813">Transport</keyword>
<feature type="domain" description="ABC transporter" evidence="4">
    <location>
        <begin position="4"/>
        <end position="235"/>
    </location>
</feature>
<sequence>MTMLSIDNLGKVFDSNKGEVTALEDINLTVDRGELAVIVGPSGCGKSTLLNIVAGLEGASSGAAVLEGEPITGPGADRGMVFQSYTLFPWLTVRKNVEFGLRLKGVPPAERAEIARKYINLVGLAEFENALPKELSGGMKQRVAIARVLANKPVMLLMDEPFGALDAQTRLLLQELLLDVWRKESSTILFITHDIDEAILLADNVYIMSRRPGRIKAKVPVDIARPRDHKASLTPEFSRVKAQIMDLLWEEISAG</sequence>
<evidence type="ECO:0000313" key="5">
    <source>
        <dbReference type="EMBL" id="MEZ7196952.1"/>
    </source>
</evidence>
<keyword evidence="6" id="KW-1185">Reference proteome</keyword>
<dbReference type="RefSeq" id="WP_371386471.1">
    <property type="nucleotide sequence ID" value="NZ_JBGLYH010000022.1"/>
</dbReference>
<evidence type="ECO:0000256" key="3">
    <source>
        <dbReference type="ARBA" id="ARBA00022840"/>
    </source>
</evidence>
<dbReference type="InterPro" id="IPR003439">
    <property type="entry name" value="ABC_transporter-like_ATP-bd"/>
</dbReference>
<organism evidence="5 6">
    <name type="scientific">Pseudodesulfovibrio karagichevae</name>
    <dbReference type="NCBI Taxonomy" id="3239305"/>
    <lineage>
        <taxon>Bacteria</taxon>
        <taxon>Pseudomonadati</taxon>
        <taxon>Thermodesulfobacteriota</taxon>
        <taxon>Desulfovibrionia</taxon>
        <taxon>Desulfovibrionales</taxon>
        <taxon>Desulfovibrionaceae</taxon>
    </lineage>
</organism>
<keyword evidence="2" id="KW-0547">Nucleotide-binding</keyword>
<dbReference type="EMBL" id="JBGLYH010000022">
    <property type="protein sequence ID" value="MEZ7196952.1"/>
    <property type="molecule type" value="Genomic_DNA"/>
</dbReference>
<evidence type="ECO:0000313" key="6">
    <source>
        <dbReference type="Proteomes" id="UP001568698"/>
    </source>
</evidence>
<comment type="caution">
    <text evidence="5">The sequence shown here is derived from an EMBL/GenBank/DDBJ whole genome shotgun (WGS) entry which is preliminary data.</text>
</comment>
<dbReference type="Pfam" id="PF00005">
    <property type="entry name" value="ABC_tran"/>
    <property type="match status" value="1"/>
</dbReference>
<dbReference type="Proteomes" id="UP001568698">
    <property type="component" value="Unassembled WGS sequence"/>
</dbReference>
<keyword evidence="3 5" id="KW-0067">ATP-binding</keyword>
<gene>
    <name evidence="5" type="ORF">AB6M95_09345</name>
</gene>
<dbReference type="CDD" id="cd03293">
    <property type="entry name" value="ABC_NrtD_SsuB_transporters"/>
    <property type="match status" value="1"/>
</dbReference>